<gene>
    <name evidence="7" type="ORF">E6K73_03755</name>
</gene>
<evidence type="ECO:0000256" key="3">
    <source>
        <dbReference type="ARBA" id="ARBA00022989"/>
    </source>
</evidence>
<evidence type="ECO:0000259" key="6">
    <source>
        <dbReference type="Pfam" id="PF04357"/>
    </source>
</evidence>
<name>A0A538SL72_UNCEI</name>
<dbReference type="PANTHER" id="PTHR36985">
    <property type="entry name" value="TRANSLOCATION AND ASSEMBLY MODULE SUBUNIT TAMB"/>
    <property type="match status" value="1"/>
</dbReference>
<evidence type="ECO:0000313" key="7">
    <source>
        <dbReference type="EMBL" id="TMQ52134.1"/>
    </source>
</evidence>
<dbReference type="PANTHER" id="PTHR36985:SF1">
    <property type="entry name" value="TRANSLOCATION AND ASSEMBLY MODULE SUBUNIT TAMB"/>
    <property type="match status" value="1"/>
</dbReference>
<protein>
    <recommendedName>
        <fullName evidence="6">Translocation and assembly module TamB C-terminal domain-containing protein</fullName>
    </recommendedName>
</protein>
<evidence type="ECO:0000256" key="2">
    <source>
        <dbReference type="ARBA" id="ARBA00022692"/>
    </source>
</evidence>
<dbReference type="GO" id="GO:0005886">
    <property type="term" value="C:plasma membrane"/>
    <property type="evidence" value="ECO:0007669"/>
    <property type="project" value="InterPro"/>
</dbReference>
<comment type="caution">
    <text evidence="7">The sequence shown here is derived from an EMBL/GenBank/DDBJ whole genome shotgun (WGS) entry which is preliminary data.</text>
</comment>
<keyword evidence="2 5" id="KW-0812">Transmembrane</keyword>
<evidence type="ECO:0000256" key="5">
    <source>
        <dbReference type="SAM" id="Phobius"/>
    </source>
</evidence>
<dbReference type="Proteomes" id="UP000320184">
    <property type="component" value="Unassembled WGS sequence"/>
</dbReference>
<dbReference type="GO" id="GO:0097347">
    <property type="term" value="C:TAM protein secretion complex"/>
    <property type="evidence" value="ECO:0007669"/>
    <property type="project" value="TreeGrafter"/>
</dbReference>
<dbReference type="GO" id="GO:0009306">
    <property type="term" value="P:protein secretion"/>
    <property type="evidence" value="ECO:0007669"/>
    <property type="project" value="InterPro"/>
</dbReference>
<organism evidence="7 8">
    <name type="scientific">Eiseniibacteriota bacterium</name>
    <dbReference type="NCBI Taxonomy" id="2212470"/>
    <lineage>
        <taxon>Bacteria</taxon>
        <taxon>Candidatus Eiseniibacteriota</taxon>
    </lineage>
</organism>
<feature type="domain" description="Translocation and assembly module TamB C-terminal" evidence="6">
    <location>
        <begin position="966"/>
        <end position="1331"/>
    </location>
</feature>
<dbReference type="EMBL" id="VBOT01000043">
    <property type="protein sequence ID" value="TMQ52134.1"/>
    <property type="molecule type" value="Genomic_DNA"/>
</dbReference>
<keyword evidence="4 5" id="KW-0472">Membrane</keyword>
<sequence>MEPPSGKSPPDPEPPHGLVEEIREEIGHAVEHVPKPVRWTVRKLVWFTVISMGALLVIAILSLGLYYMHRTELVAKELTLFLNTTLRKRSDIQVEFADIRGNPLRQVRLIRPRVRFVEGGQPLLEAPWIEVGYSPWNLLRGSSRAIDIRIEAPVVTLGRRLDGRLRLPAWRTTETGGKPQALDVTLRVHRGDIRVPAPLEGIHGIELEALASSGPESKAAIRRLSWELGPYHTRALELQGEISSGDSVRFVVRRLRTRDLDLTARGGWRKNDTRKVLHVELAQLRWTWLAEVTENHAFAVPGEGHAVVDAVGDRSWRGRFRSDLVWNQLPVRGEGEFGWLDRKLTVFPLHAASPAGDLDGRVAWSRLGWEVGGDVRRGEPSRWGSIGIAGWPKGDVSGRFRYAVDTRQRQSRGRLDAVMGASELAGWQVDSAGVTVTFPGAGPDSFRVRASRRGGSFELAGTTTPGGWRAEYSASGLPLEEWPDGRASGLRGRLGHAAGGVEGRSGQLLVTGALEGGATDWLGIHAASWRLEGVHGVLLPKPDLSAAARLSDMMFLGLHFDTTAVDLGLGDQTVTLAGLQAQAGDTVVTAGGRADWTPKGWRLELDRAEAKSTRFDWLAEGPLALSGDPKGVSFDRVKAADGPSSLEISGRWAAPGGYYDWRAHGRSLQLGRLGLPDDWQLAGAADVDLQVHGASGEPRWDLDGRLSKPGWQGHSADSLALHLSGKPSTLEIHHGELRLAGGKLTVEGGFDRAHPWPDTLTAEGVQRWLAGAADWHGVVASEELPLSRLRELWPAARGWNGLVSGRLEIRGSPARPLLELNAHARPLAWQTYAAEDFQLRATYRDQRLEVPELRMTRGALVSTVSGAMPLRLALGNRPEVPEAPMAWRLDVPNGDLSLLPLFVPQVGAASGRFDLAASVKGTPKHPDLDGSGHIRDAMLRMAGREEVVKGVRASFTLDESRITLDSLTARQGDRGTVRASGAIELSGVGFKGYRFDVRMRDVTASEPGVYAVQFDGNFTVTNGPRVNGQWLPMVTGQANVRRAAILFDFANQSEVQQLAATSQPLFWLYRIRVVATSNLHWQPPDGDIEFSADLSLEQTPDQLVIYGDMKALRGTYWFLSNRFTVQTADLTFDNVGGTNPVIDAEATTHIAPGPSAASTELQAGTSANEPAHDVTVRIKGRSQEPVIELESKPNDWDEAKILEELTVLRFYDPKQGFQGVTQTLGDPLDNYLTRAINRTLSAEMSRAFRGYVSEWALDRERGGLLNGQGDIIIGVGTQVTPNLLLRYRQRVPGSGRQSPSPQLSTDPFERDIEAEYRLNRFFYVTSELTQRRALAGSATAPATPAFNVNLKARWEY</sequence>
<accession>A0A538SL72</accession>
<evidence type="ECO:0000256" key="4">
    <source>
        <dbReference type="ARBA" id="ARBA00023136"/>
    </source>
</evidence>
<reference evidence="7 8" key="1">
    <citation type="journal article" date="2019" name="Nat. Microbiol.">
        <title>Mediterranean grassland soil C-N compound turnover is dependent on rainfall and depth, and is mediated by genomically divergent microorganisms.</title>
        <authorList>
            <person name="Diamond S."/>
            <person name="Andeer P.F."/>
            <person name="Li Z."/>
            <person name="Crits-Christoph A."/>
            <person name="Burstein D."/>
            <person name="Anantharaman K."/>
            <person name="Lane K.R."/>
            <person name="Thomas B.C."/>
            <person name="Pan C."/>
            <person name="Northen T.R."/>
            <person name="Banfield J.F."/>
        </authorList>
    </citation>
    <scope>NUCLEOTIDE SEQUENCE [LARGE SCALE GENOMIC DNA]</scope>
    <source>
        <strain evidence="7">WS_3</strain>
    </source>
</reference>
<feature type="transmembrane region" description="Helical" evidence="5">
    <location>
        <begin position="44"/>
        <end position="68"/>
    </location>
</feature>
<dbReference type="Pfam" id="PF04357">
    <property type="entry name" value="TamB"/>
    <property type="match status" value="1"/>
</dbReference>
<dbReference type="InterPro" id="IPR007452">
    <property type="entry name" value="TamB_C"/>
</dbReference>
<evidence type="ECO:0000313" key="8">
    <source>
        <dbReference type="Proteomes" id="UP000320184"/>
    </source>
</evidence>
<comment type="subcellular location">
    <subcellularLocation>
        <location evidence="1">Membrane</location>
        <topology evidence="1">Single-pass membrane protein</topology>
    </subcellularLocation>
</comment>
<proteinExistence type="predicted"/>
<keyword evidence="3 5" id="KW-1133">Transmembrane helix</keyword>
<evidence type="ECO:0000256" key="1">
    <source>
        <dbReference type="ARBA" id="ARBA00004167"/>
    </source>
</evidence>